<dbReference type="EMBL" id="BHYL01000026">
    <property type="protein sequence ID" value="GCD18747.1"/>
    <property type="molecule type" value="Genomic_DNA"/>
</dbReference>
<evidence type="ECO:0008006" key="4">
    <source>
        <dbReference type="Google" id="ProtNLM"/>
    </source>
</evidence>
<keyword evidence="3" id="KW-1185">Reference proteome</keyword>
<keyword evidence="1" id="KW-0472">Membrane</keyword>
<evidence type="ECO:0000256" key="1">
    <source>
        <dbReference type="SAM" id="Phobius"/>
    </source>
</evidence>
<name>A0A401UVN6_9CELL</name>
<feature type="transmembrane region" description="Helical" evidence="1">
    <location>
        <begin position="94"/>
        <end position="127"/>
    </location>
</feature>
<organism evidence="2 3">
    <name type="scientific">Cellulomonas algicola</name>
    <dbReference type="NCBI Taxonomy" id="2071633"/>
    <lineage>
        <taxon>Bacteria</taxon>
        <taxon>Bacillati</taxon>
        <taxon>Actinomycetota</taxon>
        <taxon>Actinomycetes</taxon>
        <taxon>Micrococcales</taxon>
        <taxon>Cellulomonadaceae</taxon>
        <taxon>Cellulomonas</taxon>
    </lineage>
</organism>
<feature type="transmembrane region" description="Helical" evidence="1">
    <location>
        <begin position="53"/>
        <end position="74"/>
    </location>
</feature>
<dbReference type="Pfam" id="PF10823">
    <property type="entry name" value="DUF2568"/>
    <property type="match status" value="1"/>
</dbReference>
<feature type="transmembrane region" description="Helical" evidence="1">
    <location>
        <begin position="27"/>
        <end position="47"/>
    </location>
</feature>
<proteinExistence type="predicted"/>
<comment type="caution">
    <text evidence="2">The sequence shown here is derived from an EMBL/GenBank/DDBJ whole genome shotgun (WGS) entry which is preliminary data.</text>
</comment>
<evidence type="ECO:0000313" key="2">
    <source>
        <dbReference type="EMBL" id="GCD18747.1"/>
    </source>
</evidence>
<dbReference type="Proteomes" id="UP000288246">
    <property type="component" value="Unassembled WGS sequence"/>
</dbReference>
<keyword evidence="1" id="KW-0812">Transmembrane</keyword>
<gene>
    <name evidence="2" type="ORF">CTKZ_03090</name>
</gene>
<evidence type="ECO:0000313" key="3">
    <source>
        <dbReference type="Proteomes" id="UP000288246"/>
    </source>
</evidence>
<sequence length="131" mass="14031">MSRHRPWHAAGMDEPTGAEWRTATHPAAVAAFVAELALVVLAAVTGWRLGEPPWTALVLAVVLPLAVVLVWGRWFAPRSAHRVERRWPRFMGQVAVFVVVAVLAASAGLLWWGVAVALVGAVAFAAAPRAL</sequence>
<keyword evidence="1" id="KW-1133">Transmembrane helix</keyword>
<dbReference type="InterPro" id="IPR021214">
    <property type="entry name" value="DUF2568"/>
</dbReference>
<accession>A0A401UVN6</accession>
<reference evidence="2 3" key="1">
    <citation type="submission" date="2018-11" db="EMBL/GenBank/DDBJ databases">
        <title>Draft genome sequence of Cellulomonas takizawaensis strain TKZ-21.</title>
        <authorList>
            <person name="Yamamura H."/>
            <person name="Hayashi T."/>
            <person name="Hamada M."/>
            <person name="Serisawa Y."/>
            <person name="Matsuyama K."/>
            <person name="Nakagawa Y."/>
            <person name="Otoguro M."/>
            <person name="Yanagida F."/>
            <person name="Hayakawa M."/>
        </authorList>
    </citation>
    <scope>NUCLEOTIDE SEQUENCE [LARGE SCALE GENOMIC DNA]</scope>
    <source>
        <strain evidence="2 3">TKZ-21</strain>
    </source>
</reference>
<dbReference type="AlphaFoldDB" id="A0A401UVN6"/>
<protein>
    <recommendedName>
        <fullName evidence="4">DUF2568 domain-containing protein</fullName>
    </recommendedName>
</protein>